<dbReference type="Proteomes" id="UP000663828">
    <property type="component" value="Unassembled WGS sequence"/>
</dbReference>
<keyword evidence="4" id="KW-1185">Reference proteome</keyword>
<reference evidence="2" key="1">
    <citation type="submission" date="2021-02" db="EMBL/GenBank/DDBJ databases">
        <authorList>
            <person name="Nowell W R."/>
        </authorList>
    </citation>
    <scope>NUCLEOTIDE SEQUENCE</scope>
</reference>
<evidence type="ECO:0008006" key="6">
    <source>
        <dbReference type="Google" id="ProtNLM"/>
    </source>
</evidence>
<protein>
    <recommendedName>
        <fullName evidence="6">SH3 domain-containing protein</fullName>
    </recommendedName>
</protein>
<evidence type="ECO:0000313" key="4">
    <source>
        <dbReference type="Proteomes" id="UP000663828"/>
    </source>
</evidence>
<dbReference type="AlphaFoldDB" id="A0A815X8T3"/>
<name>A0A815X8T3_ADIRI</name>
<dbReference type="Proteomes" id="UP000663852">
    <property type="component" value="Unassembled WGS sequence"/>
</dbReference>
<feature type="chain" id="PRO_5036412470" description="SH3 domain-containing protein" evidence="1">
    <location>
        <begin position="27"/>
        <end position="106"/>
    </location>
</feature>
<feature type="signal peptide" evidence="1">
    <location>
        <begin position="1"/>
        <end position="26"/>
    </location>
</feature>
<accession>A0A815X8T3</accession>
<dbReference type="EMBL" id="CAJNOR010012931">
    <property type="protein sequence ID" value="CAF1670501.1"/>
    <property type="molecule type" value="Genomic_DNA"/>
</dbReference>
<proteinExistence type="predicted"/>
<evidence type="ECO:0000313" key="3">
    <source>
        <dbReference type="EMBL" id="CAF1670501.1"/>
    </source>
</evidence>
<organism evidence="2 5">
    <name type="scientific">Adineta ricciae</name>
    <name type="common">Rotifer</name>
    <dbReference type="NCBI Taxonomy" id="249248"/>
    <lineage>
        <taxon>Eukaryota</taxon>
        <taxon>Metazoa</taxon>
        <taxon>Spiralia</taxon>
        <taxon>Gnathifera</taxon>
        <taxon>Rotifera</taxon>
        <taxon>Eurotatoria</taxon>
        <taxon>Bdelloidea</taxon>
        <taxon>Adinetida</taxon>
        <taxon>Adinetidae</taxon>
        <taxon>Adineta</taxon>
    </lineage>
</organism>
<dbReference type="EMBL" id="CAJNOJ010001737">
    <property type="protein sequence ID" value="CAF1554440.1"/>
    <property type="molecule type" value="Genomic_DNA"/>
</dbReference>
<comment type="caution">
    <text evidence="2">The sequence shown here is derived from an EMBL/GenBank/DDBJ whole genome shotgun (WGS) entry which is preliminary data.</text>
</comment>
<evidence type="ECO:0000313" key="5">
    <source>
        <dbReference type="Proteomes" id="UP000663852"/>
    </source>
</evidence>
<keyword evidence="1" id="KW-0732">Signal</keyword>
<gene>
    <name evidence="2" type="ORF">EDS130_LOCUS46217</name>
    <name evidence="3" type="ORF">XAT740_LOCUS58585</name>
</gene>
<evidence type="ECO:0000313" key="2">
    <source>
        <dbReference type="EMBL" id="CAF1554440.1"/>
    </source>
</evidence>
<evidence type="ECO:0000256" key="1">
    <source>
        <dbReference type="SAM" id="SignalP"/>
    </source>
</evidence>
<sequence>MGNKCTVQLISALLIVLGILINQSSAGTVLCRRIGPANRCPADTCGPVGIVRIDHQYPSECYVIGEPHADGQQKSRKWYKITLPNGKQGFINMFYCNGDVPRCKNT</sequence>